<dbReference type="GO" id="GO:0005886">
    <property type="term" value="C:plasma membrane"/>
    <property type="evidence" value="ECO:0007669"/>
    <property type="project" value="UniProtKB-SubCell"/>
</dbReference>
<comment type="function">
    <text evidence="1">Involved in a late step of protoheme IX synthesis.</text>
</comment>
<dbReference type="UniPathway" id="UPA00252"/>
<dbReference type="NCBIfam" id="TIGR00540">
    <property type="entry name" value="TPR_hemY_coli"/>
    <property type="match status" value="1"/>
</dbReference>
<evidence type="ECO:0000256" key="8">
    <source>
        <dbReference type="ARBA" id="ARBA00022803"/>
    </source>
</evidence>
<keyword evidence="5" id="KW-0997">Cell inner membrane</keyword>
<protein>
    <submittedName>
        <fullName evidence="15">Heme biosynthesis protein HemY</fullName>
    </submittedName>
</protein>
<reference evidence="15 16" key="1">
    <citation type="submission" date="2017-06" db="EMBL/GenBank/DDBJ databases">
        <title>Genome Sequencing of the methanotroph Methylovulum psychrotolerants str. HV10-M2 isolated from a high-altitude environment.</title>
        <authorList>
            <person name="Mateos-Rivera A."/>
        </authorList>
    </citation>
    <scope>NUCLEOTIDE SEQUENCE [LARGE SCALE GENOMIC DNA]</scope>
    <source>
        <strain evidence="15 16">HV10_M2</strain>
    </source>
</reference>
<evidence type="ECO:0000256" key="11">
    <source>
        <dbReference type="ARBA" id="ARBA00023244"/>
    </source>
</evidence>
<dbReference type="GO" id="GO:0006779">
    <property type="term" value="P:porphyrin-containing compound biosynthetic process"/>
    <property type="evidence" value="ECO:0007669"/>
    <property type="project" value="UniProtKB-KW"/>
</dbReference>
<evidence type="ECO:0000259" key="14">
    <source>
        <dbReference type="Pfam" id="PF07219"/>
    </source>
</evidence>
<sequence length="414" mass="45462">MKKLFSKKILYVLVLLLPAIVLGGLAYVWLESFDTPGYVLLGIGHWSLETTLSVFIFALIITFFLLYFSLRTLDYLIRLPGQLKARSRLVKFNRSQDALISGLVDSAEGNWERAETALIKHVSHSGAPLLHYLTAAKAAQSRGALDKRDEYLKKASDHAPDSAIAIGLTQAELHLSGNEFDQALEALGKLHAIEPSHASVLKLLHQTYKTMGDWEAIRKLLPSLHSHKVLLEAEIRQLETEAFTRLLKQSAATGHIDTLQQHWAEVPNYIRKLSGISAIYFAAMINGGAGADIEDELALALSIDWDTTLLVLFGSVPSNDALKQLAMAERWLSVHENDAVLLAVLGKLSAKCADNTKARTYLQQSLAIEPTVSAYQLLGDLLTAEGEQAEASQCYKKGLELASNEAVSRIIPAV</sequence>
<dbReference type="SMART" id="SM00028">
    <property type="entry name" value="TPR"/>
    <property type="match status" value="3"/>
</dbReference>
<dbReference type="KEGG" id="mpsy:CEK71_07265"/>
<dbReference type="RefSeq" id="WP_088618765.1">
    <property type="nucleotide sequence ID" value="NZ_CP022129.1"/>
</dbReference>
<keyword evidence="9 13" id="KW-1133">Transmembrane helix</keyword>
<dbReference type="InterPro" id="IPR011990">
    <property type="entry name" value="TPR-like_helical_dom_sf"/>
</dbReference>
<dbReference type="Proteomes" id="UP000197019">
    <property type="component" value="Chromosome"/>
</dbReference>
<dbReference type="InterPro" id="IPR005254">
    <property type="entry name" value="Heme_biosyn_assoc_TPR_pro"/>
</dbReference>
<feature type="repeat" description="TPR" evidence="12">
    <location>
        <begin position="372"/>
        <end position="405"/>
    </location>
</feature>
<evidence type="ECO:0000256" key="4">
    <source>
        <dbReference type="ARBA" id="ARBA00022475"/>
    </source>
</evidence>
<dbReference type="GO" id="GO:0042168">
    <property type="term" value="P:heme metabolic process"/>
    <property type="evidence" value="ECO:0007669"/>
    <property type="project" value="InterPro"/>
</dbReference>
<dbReference type="SUPFAM" id="SSF48452">
    <property type="entry name" value="TPR-like"/>
    <property type="match status" value="1"/>
</dbReference>
<dbReference type="EMBL" id="CP022129">
    <property type="protein sequence ID" value="ASF45890.1"/>
    <property type="molecule type" value="Genomic_DNA"/>
</dbReference>
<evidence type="ECO:0000256" key="1">
    <source>
        <dbReference type="ARBA" id="ARBA00002962"/>
    </source>
</evidence>
<evidence type="ECO:0000256" key="12">
    <source>
        <dbReference type="PROSITE-ProRule" id="PRU00339"/>
    </source>
</evidence>
<evidence type="ECO:0000256" key="10">
    <source>
        <dbReference type="ARBA" id="ARBA00023136"/>
    </source>
</evidence>
<dbReference type="OrthoDB" id="7053339at2"/>
<evidence type="ECO:0000256" key="6">
    <source>
        <dbReference type="ARBA" id="ARBA00022692"/>
    </source>
</evidence>
<dbReference type="AlphaFoldDB" id="A0A1Z4BXA9"/>
<evidence type="ECO:0000256" key="9">
    <source>
        <dbReference type="ARBA" id="ARBA00022989"/>
    </source>
</evidence>
<keyword evidence="10 13" id="KW-0472">Membrane</keyword>
<dbReference type="Pfam" id="PF07219">
    <property type="entry name" value="HemY_N"/>
    <property type="match status" value="1"/>
</dbReference>
<evidence type="ECO:0000256" key="3">
    <source>
        <dbReference type="ARBA" id="ARBA00004744"/>
    </source>
</evidence>
<evidence type="ECO:0000313" key="15">
    <source>
        <dbReference type="EMBL" id="ASF45890.1"/>
    </source>
</evidence>
<gene>
    <name evidence="15" type="ORF">CEK71_07265</name>
</gene>
<feature type="transmembrane region" description="Helical" evidence="13">
    <location>
        <begin position="50"/>
        <end position="70"/>
    </location>
</feature>
<evidence type="ECO:0000313" key="16">
    <source>
        <dbReference type="Proteomes" id="UP000197019"/>
    </source>
</evidence>
<name>A0A1Z4BXA9_9GAMM</name>
<keyword evidence="7" id="KW-0677">Repeat</keyword>
<dbReference type="InterPro" id="IPR010817">
    <property type="entry name" value="HemY_N"/>
</dbReference>
<evidence type="ECO:0000256" key="5">
    <source>
        <dbReference type="ARBA" id="ARBA00022519"/>
    </source>
</evidence>
<accession>A0A1Z4BXA9</accession>
<dbReference type="PANTHER" id="PTHR45586">
    <property type="entry name" value="TPR REPEAT-CONTAINING PROTEIN PA4667"/>
    <property type="match status" value="1"/>
</dbReference>
<organism evidence="15 16">
    <name type="scientific">Methylovulum psychrotolerans</name>
    <dbReference type="NCBI Taxonomy" id="1704499"/>
    <lineage>
        <taxon>Bacteria</taxon>
        <taxon>Pseudomonadati</taxon>
        <taxon>Pseudomonadota</taxon>
        <taxon>Gammaproteobacteria</taxon>
        <taxon>Methylococcales</taxon>
        <taxon>Methylococcaceae</taxon>
        <taxon>Methylovulum</taxon>
    </lineage>
</organism>
<keyword evidence="16" id="KW-1185">Reference proteome</keyword>
<keyword evidence="8 12" id="KW-0802">TPR repeat</keyword>
<evidence type="ECO:0000256" key="13">
    <source>
        <dbReference type="SAM" id="Phobius"/>
    </source>
</evidence>
<feature type="domain" description="HemY N-terminal" evidence="14">
    <location>
        <begin position="37"/>
        <end position="143"/>
    </location>
</feature>
<dbReference type="PROSITE" id="PS50005">
    <property type="entry name" value="TPR"/>
    <property type="match status" value="1"/>
</dbReference>
<keyword evidence="4" id="KW-1003">Cell membrane</keyword>
<keyword evidence="11" id="KW-0627">Porphyrin biosynthesis</keyword>
<dbReference type="InterPro" id="IPR019734">
    <property type="entry name" value="TPR_rpt"/>
</dbReference>
<evidence type="ECO:0000256" key="2">
    <source>
        <dbReference type="ARBA" id="ARBA00004429"/>
    </source>
</evidence>
<feature type="transmembrane region" description="Helical" evidence="13">
    <location>
        <begin position="9"/>
        <end position="30"/>
    </location>
</feature>
<dbReference type="InterPro" id="IPR051012">
    <property type="entry name" value="CellSynth/LPSAsmb/PSIAsmb"/>
</dbReference>
<dbReference type="Gene3D" id="1.25.40.10">
    <property type="entry name" value="Tetratricopeptide repeat domain"/>
    <property type="match status" value="2"/>
</dbReference>
<comment type="subcellular location">
    <subcellularLocation>
        <location evidence="2">Cell inner membrane</location>
        <topology evidence="2">Multi-pass membrane protein</topology>
    </subcellularLocation>
</comment>
<keyword evidence="6 13" id="KW-0812">Transmembrane</keyword>
<evidence type="ECO:0000256" key="7">
    <source>
        <dbReference type="ARBA" id="ARBA00022737"/>
    </source>
</evidence>
<dbReference type="PANTHER" id="PTHR45586:SF1">
    <property type="entry name" value="LIPOPOLYSACCHARIDE ASSEMBLY PROTEIN B"/>
    <property type="match status" value="1"/>
</dbReference>
<dbReference type="Pfam" id="PF13181">
    <property type="entry name" value="TPR_8"/>
    <property type="match status" value="1"/>
</dbReference>
<comment type="pathway">
    <text evidence="3">Porphyrin-containing compound metabolism; protoheme biosynthesis.</text>
</comment>
<proteinExistence type="predicted"/>